<name>A0A395IVQ9_9HELO</name>
<evidence type="ECO:0000313" key="2">
    <source>
        <dbReference type="EMBL" id="RAL64385.1"/>
    </source>
</evidence>
<gene>
    <name evidence="2" type="ORF">DID88_001861</name>
</gene>
<feature type="region of interest" description="Disordered" evidence="1">
    <location>
        <begin position="170"/>
        <end position="222"/>
    </location>
</feature>
<feature type="compositionally biased region" description="Low complexity" evidence="1">
    <location>
        <begin position="59"/>
        <end position="73"/>
    </location>
</feature>
<protein>
    <submittedName>
        <fullName evidence="2">Uncharacterized protein</fullName>
    </submittedName>
</protein>
<proteinExistence type="predicted"/>
<evidence type="ECO:0000313" key="3">
    <source>
        <dbReference type="Proteomes" id="UP000249056"/>
    </source>
</evidence>
<dbReference type="OrthoDB" id="424402at2759"/>
<feature type="compositionally biased region" description="Pro residues" evidence="1">
    <location>
        <begin position="107"/>
        <end position="116"/>
    </location>
</feature>
<feature type="compositionally biased region" description="Polar residues" evidence="1">
    <location>
        <begin position="88"/>
        <end position="100"/>
    </location>
</feature>
<reference evidence="2 3" key="1">
    <citation type="submission" date="2018-06" db="EMBL/GenBank/DDBJ databases">
        <title>Genome Sequence of the Brown Rot Fungal Pathogen Monilinia fructigena.</title>
        <authorList>
            <person name="Landi L."/>
            <person name="De Miccolis Angelini R.M."/>
            <person name="Pollastro S."/>
            <person name="Abate D."/>
            <person name="Faretra F."/>
            <person name="Romanazzi G."/>
        </authorList>
    </citation>
    <scope>NUCLEOTIDE SEQUENCE [LARGE SCALE GENOMIC DNA]</scope>
    <source>
        <strain evidence="2 3">Mfrg269</strain>
    </source>
</reference>
<feature type="region of interest" description="Disordered" evidence="1">
    <location>
        <begin position="1"/>
        <end position="130"/>
    </location>
</feature>
<dbReference type="AlphaFoldDB" id="A0A395IVQ9"/>
<feature type="compositionally biased region" description="Acidic residues" evidence="1">
    <location>
        <begin position="176"/>
        <end position="208"/>
    </location>
</feature>
<keyword evidence="3" id="KW-1185">Reference proteome</keyword>
<organism evidence="2 3">
    <name type="scientific">Monilinia fructigena</name>
    <dbReference type="NCBI Taxonomy" id="38457"/>
    <lineage>
        <taxon>Eukaryota</taxon>
        <taxon>Fungi</taxon>
        <taxon>Dikarya</taxon>
        <taxon>Ascomycota</taxon>
        <taxon>Pezizomycotina</taxon>
        <taxon>Leotiomycetes</taxon>
        <taxon>Helotiales</taxon>
        <taxon>Sclerotiniaceae</taxon>
        <taxon>Monilinia</taxon>
    </lineage>
</organism>
<dbReference type="EMBL" id="QKRW01000014">
    <property type="protein sequence ID" value="RAL64385.1"/>
    <property type="molecule type" value="Genomic_DNA"/>
</dbReference>
<feature type="compositionally biased region" description="Basic and acidic residues" evidence="1">
    <location>
        <begin position="16"/>
        <end position="29"/>
    </location>
</feature>
<dbReference type="Proteomes" id="UP000249056">
    <property type="component" value="Unassembled WGS sequence"/>
</dbReference>
<sequence length="259" mass="29088">MTRTKNASRKGGASGKENRDNPKRKREEATGAEGPRRKGNFPSTFQELDQDRPSKKSKPTTTPTTTTSAQTTSSKRDNTIPPPPSYQEAHQVSPTKNVKSPPNGHNPLPPNDPPLHPLLLPNPKESLPYPLNSQHLLLLRPIAPRRPPLRQSPLGWYQYNVVGELVTSHPRKIEAEKEEDDDVEMRDEGEGEGEGEGEEEEEEEEEEKAFETMKTPFERALDAEGKPKIRSLATLTLYLSRVRIESLRKIYGEQTNALT</sequence>
<accession>A0A395IVQ9</accession>
<evidence type="ECO:0000256" key="1">
    <source>
        <dbReference type="SAM" id="MobiDB-lite"/>
    </source>
</evidence>
<comment type="caution">
    <text evidence="2">The sequence shown here is derived from an EMBL/GenBank/DDBJ whole genome shotgun (WGS) entry which is preliminary data.</text>
</comment>